<dbReference type="PROSITE" id="PS51257">
    <property type="entry name" value="PROKAR_LIPOPROTEIN"/>
    <property type="match status" value="1"/>
</dbReference>
<dbReference type="RefSeq" id="WP_066333250.1">
    <property type="nucleotide sequence ID" value="NZ_CP017688.1"/>
</dbReference>
<organism evidence="1 2">
    <name type="scientific">Flavobacterium crassostreae</name>
    <dbReference type="NCBI Taxonomy" id="1763534"/>
    <lineage>
        <taxon>Bacteria</taxon>
        <taxon>Pseudomonadati</taxon>
        <taxon>Bacteroidota</taxon>
        <taxon>Flavobacteriia</taxon>
        <taxon>Flavobacteriales</taxon>
        <taxon>Flavobacteriaceae</taxon>
        <taxon>Flavobacterium</taxon>
    </lineage>
</organism>
<gene>
    <name evidence="1" type="ORF">LPBF_04980</name>
</gene>
<dbReference type="EMBL" id="LVEP01000017">
    <property type="protein sequence ID" value="OCB77347.1"/>
    <property type="molecule type" value="Genomic_DNA"/>
</dbReference>
<sequence>MKKRFSNKLLLIFSAVLLFGCSIIYACGGGDWFEDWYYGYNSNFTPEAFVEASYAPLFLSGEVFYGIGFDDQHNSRFNTQITSDWEGYLKGSMATSEVRFFLTGTSANDVVALEQYYTQPTENATAIKWGKKFRLKDPKVVAFLRFLYLAQKVETASVKEDYWSYEPVAAKVFTDWNSIAKLERAYAQNTDVFIKNRYWFQLMKAYFYSDNKPKAIAFFEQTSKTAVKNTLYYRALSYCAGIHYQNKKYALSNYLYSIVFDKCPPMRVVAAYSFHPQDQNDWNESLALAKTNPEKAALWAVHGYYKDEINAITNIYALDPASPHLNYLLTRLVHNQENKIQTNYAQRTVTEDKKQQIAQMDPDVLALVQKIAKDTATNKPYLWKIALGYLQTLHGQYANAEATYASVAAKLPNTILATSQLRLLRFVNNLNQITVLNSASEKKIIKDLNWLYQELPNQKIENFRYYNAAQWSKKYLSAVFRNQKNNVMAELFEPTEQFYDSDANLEAMKKFLLKPKWSPLETIAKHIYSVKLTDIYAFQAVKATFADKIPEAIAYMEQTDSAQKAVLLGNPFNGTIKDCHDCEHAARQNRKFTHIDFLRIMQQMQNKISQNQDVYNNSLLLGNAFYNLSYFGNARTFYESNLVGYGSSPTYFRPSIKKRILDGTVSKKYYQKALAAATTKEQKAKCLYLLTKWERNEFYNNSYYFKDTNWWDRYDDKINFLAWNGFQILQKDYADTQYYQEVIAECGYFKTYVAKD</sequence>
<dbReference type="STRING" id="1763534.GCA_001831475_00835"/>
<dbReference type="Proteomes" id="UP000093510">
    <property type="component" value="Unassembled WGS sequence"/>
</dbReference>
<keyword evidence="2" id="KW-1185">Reference proteome</keyword>
<reference evidence="1 2" key="1">
    <citation type="submission" date="2016-03" db="EMBL/GenBank/DDBJ databases">
        <authorList>
            <person name="Ploux O."/>
        </authorList>
    </citation>
    <scope>NUCLEOTIDE SEQUENCE [LARGE SCALE GENOMIC DNA]</scope>
    <source>
        <strain evidence="1 2">LPB0076</strain>
    </source>
</reference>
<proteinExistence type="predicted"/>
<accession>A0A1B9E5Y0</accession>
<protein>
    <submittedName>
        <fullName evidence="1">Uncharacterized protein</fullName>
    </submittedName>
</protein>
<comment type="caution">
    <text evidence="1">The sequence shown here is derived from an EMBL/GenBank/DDBJ whole genome shotgun (WGS) entry which is preliminary data.</text>
</comment>
<evidence type="ECO:0000313" key="1">
    <source>
        <dbReference type="EMBL" id="OCB77347.1"/>
    </source>
</evidence>
<evidence type="ECO:0000313" key="2">
    <source>
        <dbReference type="Proteomes" id="UP000093510"/>
    </source>
</evidence>
<name>A0A1B9E5Y0_9FLAO</name>
<dbReference type="AlphaFoldDB" id="A0A1B9E5Y0"/>
<dbReference type="OrthoDB" id="605297at2"/>